<dbReference type="Proteomes" id="UP001732700">
    <property type="component" value="Unassembled WGS sequence"/>
</dbReference>
<protein>
    <submittedName>
        <fullName evidence="1">Uncharacterized protein</fullName>
    </submittedName>
</protein>
<keyword evidence="2" id="KW-1185">Reference proteome</keyword>
<name>A0ACD6AWN7_AVESA</name>
<reference evidence="1" key="1">
    <citation type="submission" date="2025-09" db="UniProtKB">
        <authorList>
            <consortium name="EnsemblPlants"/>
        </authorList>
    </citation>
    <scope>IDENTIFICATION</scope>
</reference>
<evidence type="ECO:0000313" key="2">
    <source>
        <dbReference type="Proteomes" id="UP001732700"/>
    </source>
</evidence>
<organism evidence="1 2">
    <name type="scientific">Avena sativa</name>
    <name type="common">Oat</name>
    <dbReference type="NCBI Taxonomy" id="4498"/>
    <lineage>
        <taxon>Eukaryota</taxon>
        <taxon>Viridiplantae</taxon>
        <taxon>Streptophyta</taxon>
        <taxon>Embryophyta</taxon>
        <taxon>Tracheophyta</taxon>
        <taxon>Spermatophyta</taxon>
        <taxon>Magnoliopsida</taxon>
        <taxon>Liliopsida</taxon>
        <taxon>Poales</taxon>
        <taxon>Poaceae</taxon>
        <taxon>BOP clade</taxon>
        <taxon>Pooideae</taxon>
        <taxon>Poodae</taxon>
        <taxon>Poeae</taxon>
        <taxon>Poeae Chloroplast Group 1 (Aveneae type)</taxon>
        <taxon>Aveninae</taxon>
        <taxon>Avena</taxon>
    </lineage>
</organism>
<sequence length="127" mass="15208">MQQGWLSNWLVKHEVVHRSLGFDHRGIETLQIKAGDWDSIAVILYVYDNPEEVCIKVFAQKDNPRIPSVFWIWRSADFQERESYDMVGISYDNHLRLKRILMPESWIGWPLRKDYITPNFYEIQDAH</sequence>
<accession>A0ACD6AWN7</accession>
<proteinExistence type="predicted"/>
<dbReference type="EnsemblPlants" id="AVESA.00010b.r2.UnG1497200.1">
    <property type="protein sequence ID" value="AVESA.00010b.r2.UnG1497200.1.CDS"/>
    <property type="gene ID" value="AVESA.00010b.r2.UnG1497200"/>
</dbReference>
<evidence type="ECO:0000313" key="1">
    <source>
        <dbReference type="EnsemblPlants" id="AVESA.00010b.r2.UnG1497200.1.CDS"/>
    </source>
</evidence>